<sequence length="349" mass="40736">MPAYKNDAGRWYCAFYYKDWTGKRRKKKKEGFDTKREALGWEREFLDKYAGTPEITFTALAKAYLESAKLRLKPQTYYTKRNITRNHLIPFFGDMIIGNIDSRTINRWREELLRAGYKTTYLRTIHAQLSSILNYAMEYYSLPSNPSEAVGGFSMHTSAKMDFWTLEEFQRFAMSALQLPHHIMAFYLLFWTGMRVGEMLALTWDDIDFETNSISITKTLYRLQKTSYVSTTKTSSGDRTIIMPRFIAEMLQDYRRMSAYTSEEHIIPITRAALLKKLHDGAKKAGVKEIRIHDLRHSHASLLIKAHCTPVEVADRLGHKDPSITLKIYSHMYAAQRQKIADMLDDMRE</sequence>
<dbReference type="Gene3D" id="1.10.443.10">
    <property type="entry name" value="Intergrase catalytic core"/>
    <property type="match status" value="1"/>
</dbReference>
<dbReference type="EMBL" id="VUNL01000018">
    <property type="protein sequence ID" value="MSV25910.1"/>
    <property type="molecule type" value="Genomic_DNA"/>
</dbReference>
<evidence type="ECO:0000256" key="5">
    <source>
        <dbReference type="PROSITE-ProRule" id="PRU01248"/>
    </source>
</evidence>
<dbReference type="PROSITE" id="PS51898">
    <property type="entry name" value="TYR_RECOMBINASE"/>
    <property type="match status" value="1"/>
</dbReference>
<dbReference type="InterPro" id="IPR013762">
    <property type="entry name" value="Integrase-like_cat_sf"/>
</dbReference>
<dbReference type="InterPro" id="IPR004107">
    <property type="entry name" value="Integrase_SAM-like_N"/>
</dbReference>
<evidence type="ECO:0000256" key="3">
    <source>
        <dbReference type="ARBA" id="ARBA00023125"/>
    </source>
</evidence>
<dbReference type="GO" id="GO:0006310">
    <property type="term" value="P:DNA recombination"/>
    <property type="evidence" value="ECO:0007669"/>
    <property type="project" value="UniProtKB-KW"/>
</dbReference>
<evidence type="ECO:0000313" key="8">
    <source>
        <dbReference type="EMBL" id="MSV25910.1"/>
    </source>
</evidence>
<keyword evidence="9" id="KW-1185">Reference proteome</keyword>
<proteinExistence type="inferred from homology"/>
<dbReference type="InterPro" id="IPR002104">
    <property type="entry name" value="Integrase_catalytic"/>
</dbReference>
<dbReference type="InterPro" id="IPR050090">
    <property type="entry name" value="Tyrosine_recombinase_XerCD"/>
</dbReference>
<evidence type="ECO:0000256" key="4">
    <source>
        <dbReference type="ARBA" id="ARBA00023172"/>
    </source>
</evidence>
<dbReference type="AlphaFoldDB" id="A0A6I2V0N9"/>
<dbReference type="InterPro" id="IPR010998">
    <property type="entry name" value="Integrase_recombinase_N"/>
</dbReference>
<dbReference type="RefSeq" id="WP_154621674.1">
    <property type="nucleotide sequence ID" value="NZ_VUNL01000018.1"/>
</dbReference>
<dbReference type="Pfam" id="PF14657">
    <property type="entry name" value="Arm-DNA-bind_4"/>
    <property type="match status" value="1"/>
</dbReference>
<gene>
    <name evidence="8" type="ORF">FYJ78_12205</name>
</gene>
<dbReference type="InterPro" id="IPR044068">
    <property type="entry name" value="CB"/>
</dbReference>
<dbReference type="InterPro" id="IPR028259">
    <property type="entry name" value="AP2-like_int_N"/>
</dbReference>
<evidence type="ECO:0000256" key="2">
    <source>
        <dbReference type="ARBA" id="ARBA00022908"/>
    </source>
</evidence>
<protein>
    <submittedName>
        <fullName evidence="8">Site-specific integrase</fullName>
    </submittedName>
</protein>
<organism evidence="8 9">
    <name type="scientific">Selenomonas montiformis</name>
    <dbReference type="NCBI Taxonomy" id="2652285"/>
    <lineage>
        <taxon>Bacteria</taxon>
        <taxon>Bacillati</taxon>
        <taxon>Bacillota</taxon>
        <taxon>Negativicutes</taxon>
        <taxon>Selenomonadales</taxon>
        <taxon>Selenomonadaceae</taxon>
        <taxon>Selenomonas</taxon>
    </lineage>
</organism>
<name>A0A6I2V0N9_9FIRM</name>
<feature type="domain" description="Core-binding (CB)" evidence="7">
    <location>
        <begin position="55"/>
        <end position="137"/>
    </location>
</feature>
<evidence type="ECO:0000259" key="6">
    <source>
        <dbReference type="PROSITE" id="PS51898"/>
    </source>
</evidence>
<dbReference type="Pfam" id="PF00589">
    <property type="entry name" value="Phage_integrase"/>
    <property type="match status" value="1"/>
</dbReference>
<dbReference type="GO" id="GO:0003677">
    <property type="term" value="F:DNA binding"/>
    <property type="evidence" value="ECO:0007669"/>
    <property type="project" value="UniProtKB-UniRule"/>
</dbReference>
<dbReference type="SUPFAM" id="SSF56349">
    <property type="entry name" value="DNA breaking-rejoining enzymes"/>
    <property type="match status" value="1"/>
</dbReference>
<dbReference type="CDD" id="cd01189">
    <property type="entry name" value="INT_ICEBs1_C_like"/>
    <property type="match status" value="1"/>
</dbReference>
<feature type="domain" description="Tyr recombinase" evidence="6">
    <location>
        <begin position="159"/>
        <end position="342"/>
    </location>
</feature>
<dbReference type="InterPro" id="IPR011010">
    <property type="entry name" value="DNA_brk_join_enz"/>
</dbReference>
<comment type="caution">
    <text evidence="8">The sequence shown here is derived from an EMBL/GenBank/DDBJ whole genome shotgun (WGS) entry which is preliminary data.</text>
</comment>
<keyword evidence="2" id="KW-0229">DNA integration</keyword>
<dbReference type="PANTHER" id="PTHR30349:SF64">
    <property type="entry name" value="PROPHAGE INTEGRASE INTD-RELATED"/>
    <property type="match status" value="1"/>
</dbReference>
<reference evidence="8 9" key="1">
    <citation type="submission" date="2019-08" db="EMBL/GenBank/DDBJ databases">
        <title>In-depth cultivation of the pig gut microbiome towards novel bacterial diversity and tailored functional studies.</title>
        <authorList>
            <person name="Wylensek D."/>
            <person name="Hitch T.C.A."/>
            <person name="Clavel T."/>
        </authorList>
    </citation>
    <scope>NUCLEOTIDE SEQUENCE [LARGE SCALE GENOMIC DNA]</scope>
    <source>
        <strain evidence="9">WCA-380-WT-3B3</strain>
    </source>
</reference>
<dbReference type="Gene3D" id="1.10.150.130">
    <property type="match status" value="1"/>
</dbReference>
<dbReference type="GO" id="GO:0015074">
    <property type="term" value="P:DNA integration"/>
    <property type="evidence" value="ECO:0007669"/>
    <property type="project" value="UniProtKB-KW"/>
</dbReference>
<evidence type="ECO:0000259" key="7">
    <source>
        <dbReference type="PROSITE" id="PS51900"/>
    </source>
</evidence>
<evidence type="ECO:0000313" key="9">
    <source>
        <dbReference type="Proteomes" id="UP000430222"/>
    </source>
</evidence>
<dbReference type="PROSITE" id="PS51900">
    <property type="entry name" value="CB"/>
    <property type="match status" value="1"/>
</dbReference>
<dbReference type="Proteomes" id="UP000430222">
    <property type="component" value="Unassembled WGS sequence"/>
</dbReference>
<dbReference type="PANTHER" id="PTHR30349">
    <property type="entry name" value="PHAGE INTEGRASE-RELATED"/>
    <property type="match status" value="1"/>
</dbReference>
<keyword evidence="4" id="KW-0233">DNA recombination</keyword>
<accession>A0A6I2V0N9</accession>
<comment type="similarity">
    <text evidence="1">Belongs to the 'phage' integrase family.</text>
</comment>
<keyword evidence="3 5" id="KW-0238">DNA-binding</keyword>
<evidence type="ECO:0000256" key="1">
    <source>
        <dbReference type="ARBA" id="ARBA00008857"/>
    </source>
</evidence>
<dbReference type="Pfam" id="PF14659">
    <property type="entry name" value="Phage_int_SAM_3"/>
    <property type="match status" value="1"/>
</dbReference>